<keyword evidence="3" id="KW-1185">Reference proteome</keyword>
<dbReference type="HOGENOM" id="CLU_102039_0_0_1"/>
<dbReference type="EMBL" id="KN833052">
    <property type="protein sequence ID" value="KIM75024.1"/>
    <property type="molecule type" value="Genomic_DNA"/>
</dbReference>
<protein>
    <submittedName>
        <fullName evidence="2">Uncharacterized protein</fullName>
    </submittedName>
</protein>
<dbReference type="Proteomes" id="UP000054166">
    <property type="component" value="Unassembled WGS sequence"/>
</dbReference>
<dbReference type="AlphaFoldDB" id="A0A0C3F4N6"/>
<proteinExistence type="predicted"/>
<evidence type="ECO:0000313" key="3">
    <source>
        <dbReference type="Proteomes" id="UP000054166"/>
    </source>
</evidence>
<evidence type="ECO:0000313" key="2">
    <source>
        <dbReference type="EMBL" id="KIM75024.1"/>
    </source>
</evidence>
<accession>A0A0C3F4N6</accession>
<feature type="region of interest" description="Disordered" evidence="1">
    <location>
        <begin position="1"/>
        <end position="23"/>
    </location>
</feature>
<dbReference type="InParanoid" id="A0A0C3F4N6"/>
<organism evidence="2 3">
    <name type="scientific">Piloderma croceum (strain F 1598)</name>
    <dbReference type="NCBI Taxonomy" id="765440"/>
    <lineage>
        <taxon>Eukaryota</taxon>
        <taxon>Fungi</taxon>
        <taxon>Dikarya</taxon>
        <taxon>Basidiomycota</taxon>
        <taxon>Agaricomycotina</taxon>
        <taxon>Agaricomycetes</taxon>
        <taxon>Agaricomycetidae</taxon>
        <taxon>Atheliales</taxon>
        <taxon>Atheliaceae</taxon>
        <taxon>Piloderma</taxon>
    </lineage>
</organism>
<reference evidence="3" key="2">
    <citation type="submission" date="2015-01" db="EMBL/GenBank/DDBJ databases">
        <title>Evolutionary Origins and Diversification of the Mycorrhizal Mutualists.</title>
        <authorList>
            <consortium name="DOE Joint Genome Institute"/>
            <consortium name="Mycorrhizal Genomics Consortium"/>
            <person name="Kohler A."/>
            <person name="Kuo A."/>
            <person name="Nagy L.G."/>
            <person name="Floudas D."/>
            <person name="Copeland A."/>
            <person name="Barry K.W."/>
            <person name="Cichocki N."/>
            <person name="Veneault-Fourrey C."/>
            <person name="LaButti K."/>
            <person name="Lindquist E.A."/>
            <person name="Lipzen A."/>
            <person name="Lundell T."/>
            <person name="Morin E."/>
            <person name="Murat C."/>
            <person name="Riley R."/>
            <person name="Ohm R."/>
            <person name="Sun H."/>
            <person name="Tunlid A."/>
            <person name="Henrissat B."/>
            <person name="Grigoriev I.V."/>
            <person name="Hibbett D.S."/>
            <person name="Martin F."/>
        </authorList>
    </citation>
    <scope>NUCLEOTIDE SEQUENCE [LARGE SCALE GENOMIC DNA]</scope>
    <source>
        <strain evidence="3">F 1598</strain>
    </source>
</reference>
<dbReference type="OrthoDB" id="5370359at2759"/>
<gene>
    <name evidence="2" type="ORF">PILCRDRAFT_827727</name>
</gene>
<evidence type="ECO:0000256" key="1">
    <source>
        <dbReference type="SAM" id="MobiDB-lite"/>
    </source>
</evidence>
<sequence length="194" mass="21485">MSTKRKSDTSNVASKKARTHTPAQALVTAILANTNAYPISNDESETRNMLVQLAQYTRILEEEVASGAGAGPSTPAPKTKEQLKEAAQKIEKTARSGIRKQMTWKPTCKEGRAKWSYDGLCSDPEVFAILLNLREPMKSKTKKMSKDEFEQCFGDLDVSVRYDTLSITGTDVNIRYDKDSGEFKFSGTYGRSGL</sequence>
<reference evidence="2 3" key="1">
    <citation type="submission" date="2014-04" db="EMBL/GenBank/DDBJ databases">
        <authorList>
            <consortium name="DOE Joint Genome Institute"/>
            <person name="Kuo A."/>
            <person name="Tarkka M."/>
            <person name="Buscot F."/>
            <person name="Kohler A."/>
            <person name="Nagy L.G."/>
            <person name="Floudas D."/>
            <person name="Copeland A."/>
            <person name="Barry K.W."/>
            <person name="Cichocki N."/>
            <person name="Veneault-Fourrey C."/>
            <person name="LaButti K."/>
            <person name="Lindquist E.A."/>
            <person name="Lipzen A."/>
            <person name="Lundell T."/>
            <person name="Morin E."/>
            <person name="Murat C."/>
            <person name="Sun H."/>
            <person name="Tunlid A."/>
            <person name="Henrissat B."/>
            <person name="Grigoriev I.V."/>
            <person name="Hibbett D.S."/>
            <person name="Martin F."/>
            <person name="Nordberg H.P."/>
            <person name="Cantor M.N."/>
            <person name="Hua S.X."/>
        </authorList>
    </citation>
    <scope>NUCLEOTIDE SEQUENCE [LARGE SCALE GENOMIC DNA]</scope>
    <source>
        <strain evidence="2 3">F 1598</strain>
    </source>
</reference>
<name>A0A0C3F4N6_PILCF</name>